<reference evidence="1" key="1">
    <citation type="submission" date="2021-11" db="EMBL/GenBank/DDBJ databases">
        <title>Study of the species diversity of bacterial strains isolated from a unique natural object - Shulgan-Tash cave (Bashkiria).</title>
        <authorList>
            <person name="Sazanova A.L."/>
            <person name="Chirak E.R."/>
            <person name="Safronova V.I."/>
        </authorList>
    </citation>
    <scope>NUCLEOTIDE SEQUENCE</scope>
    <source>
        <strain evidence="1">P1</strain>
    </source>
</reference>
<proteinExistence type="predicted"/>
<sequence length="206" mass="22152">MVLGDAVAKRLDSLDALEDGAARAGTYGRRVREALRWIRVGSASPMETRSRVLCLRGGLPEPELNAPIHDADGGWLVDGDLVWREAKVPGEYRWGAPLRRLRPRGQGHRAPPCGGGGGLGVRRLHQGRLLPTGSPDQSRRPTRGCCGRRADASTAGRGRTWPQPVGPGPRTLHEGGVTPLRLARGRPHLSRGRSRHAPNSGSCCIT</sequence>
<evidence type="ECO:0000313" key="1">
    <source>
        <dbReference type="EMBL" id="UUZ45604.1"/>
    </source>
</evidence>
<organism evidence="1 2">
    <name type="scientific">Janibacter limosus</name>
    <dbReference type="NCBI Taxonomy" id="53458"/>
    <lineage>
        <taxon>Bacteria</taxon>
        <taxon>Bacillati</taxon>
        <taxon>Actinomycetota</taxon>
        <taxon>Actinomycetes</taxon>
        <taxon>Micrococcales</taxon>
        <taxon>Intrasporangiaceae</taxon>
        <taxon>Janibacter</taxon>
    </lineage>
</organism>
<dbReference type="EMBL" id="CP087977">
    <property type="protein sequence ID" value="UUZ45604.1"/>
    <property type="molecule type" value="Genomic_DNA"/>
</dbReference>
<protein>
    <submittedName>
        <fullName evidence="1">Uncharacterized protein</fullName>
    </submittedName>
</protein>
<gene>
    <name evidence="1" type="ORF">LP422_05915</name>
</gene>
<evidence type="ECO:0000313" key="2">
    <source>
        <dbReference type="Proteomes" id="UP001059663"/>
    </source>
</evidence>
<accession>A0AC61U6J2</accession>
<dbReference type="Proteomes" id="UP001059663">
    <property type="component" value="Chromosome"/>
</dbReference>
<name>A0AC61U6J2_9MICO</name>